<reference evidence="2" key="1">
    <citation type="journal article" date="2019" name="Int. J. Syst. Evol. Microbiol.">
        <title>The Global Catalogue of Microorganisms (GCM) 10K type strain sequencing project: providing services to taxonomists for standard genome sequencing and annotation.</title>
        <authorList>
            <consortium name="The Broad Institute Genomics Platform"/>
            <consortium name="The Broad Institute Genome Sequencing Center for Infectious Disease"/>
            <person name="Wu L."/>
            <person name="Ma J."/>
        </authorList>
    </citation>
    <scope>NUCLEOTIDE SEQUENCE [LARGE SCALE GENOMIC DNA]</scope>
    <source>
        <strain evidence="2">CCM 7950</strain>
    </source>
</reference>
<dbReference type="Proteomes" id="UP001597420">
    <property type="component" value="Unassembled WGS sequence"/>
</dbReference>
<comment type="caution">
    <text evidence="1">The sequence shown here is derived from an EMBL/GenBank/DDBJ whole genome shotgun (WGS) entry which is preliminary data.</text>
</comment>
<dbReference type="Pfam" id="PF05258">
    <property type="entry name" value="DciA"/>
    <property type="match status" value="1"/>
</dbReference>
<accession>A0ABW4NU37</accession>
<dbReference type="EMBL" id="JBHUFP010000004">
    <property type="protein sequence ID" value="MFD1805187.1"/>
    <property type="molecule type" value="Genomic_DNA"/>
</dbReference>
<sequence>MRYEKPVNVKELLENSSLAKIMKKGLFLNELNLHLQQHFPKQYQGLYKVANLEQDTLYLEVANAIVRQALMFQQKSLLALVNINYPEVKTIKFHINPSLLSV</sequence>
<organism evidence="1 2">
    <name type="scientific">Pasteurella oralis</name>
    <dbReference type="NCBI Taxonomy" id="1071947"/>
    <lineage>
        <taxon>Bacteria</taxon>
        <taxon>Pseudomonadati</taxon>
        <taxon>Pseudomonadota</taxon>
        <taxon>Gammaproteobacteria</taxon>
        <taxon>Pasteurellales</taxon>
        <taxon>Pasteurellaceae</taxon>
        <taxon>Pasteurella</taxon>
    </lineage>
</organism>
<gene>
    <name evidence="1" type="ORF">ACFSAV_02145</name>
</gene>
<dbReference type="RefSeq" id="WP_379095676.1">
    <property type="nucleotide sequence ID" value="NZ_JBHUFP010000004.1"/>
</dbReference>
<proteinExistence type="predicted"/>
<dbReference type="InterPro" id="IPR007922">
    <property type="entry name" value="DciA-like"/>
</dbReference>
<evidence type="ECO:0000313" key="2">
    <source>
        <dbReference type="Proteomes" id="UP001597420"/>
    </source>
</evidence>
<name>A0ABW4NU37_9PAST</name>
<keyword evidence="2" id="KW-1185">Reference proteome</keyword>
<protein>
    <submittedName>
        <fullName evidence="1">DciA family protein</fullName>
    </submittedName>
</protein>
<evidence type="ECO:0000313" key="1">
    <source>
        <dbReference type="EMBL" id="MFD1805187.1"/>
    </source>
</evidence>